<feature type="domain" description="ABC transporter" evidence="1">
    <location>
        <begin position="18"/>
        <end position="187"/>
    </location>
</feature>
<reference evidence="2" key="1">
    <citation type="submission" date="2018-05" db="EMBL/GenBank/DDBJ databases">
        <authorList>
            <person name="Lanie J.A."/>
            <person name="Ng W.-L."/>
            <person name="Kazmierczak K.M."/>
            <person name="Andrzejewski T.M."/>
            <person name="Davidsen T.M."/>
            <person name="Wayne K.J."/>
            <person name="Tettelin H."/>
            <person name="Glass J.I."/>
            <person name="Rusch D."/>
            <person name="Podicherti R."/>
            <person name="Tsui H.-C.T."/>
            <person name="Winkler M.E."/>
        </authorList>
    </citation>
    <scope>NUCLEOTIDE SEQUENCE</scope>
</reference>
<accession>A0A383EY54</accession>
<name>A0A383EY54_9ZZZZ</name>
<dbReference type="Gene3D" id="3.40.50.300">
    <property type="entry name" value="P-loop containing nucleotide triphosphate hydrolases"/>
    <property type="match status" value="1"/>
</dbReference>
<organism evidence="2">
    <name type="scientific">marine metagenome</name>
    <dbReference type="NCBI Taxonomy" id="408172"/>
    <lineage>
        <taxon>unclassified sequences</taxon>
        <taxon>metagenomes</taxon>
        <taxon>ecological metagenomes</taxon>
    </lineage>
</organism>
<dbReference type="PANTHER" id="PTHR42855">
    <property type="entry name" value="ABC TRANSPORTER ATP-BINDING SUBUNIT"/>
    <property type="match status" value="1"/>
</dbReference>
<dbReference type="SUPFAM" id="SSF52540">
    <property type="entry name" value="P-loop containing nucleoside triphosphate hydrolases"/>
    <property type="match status" value="1"/>
</dbReference>
<dbReference type="Pfam" id="PF00005">
    <property type="entry name" value="ABC_tran"/>
    <property type="match status" value="1"/>
</dbReference>
<evidence type="ECO:0000259" key="1">
    <source>
        <dbReference type="Pfam" id="PF00005"/>
    </source>
</evidence>
<gene>
    <name evidence="2" type="ORF">METZ01_LOCUS514443</name>
</gene>
<dbReference type="AlphaFoldDB" id="A0A383EY54"/>
<dbReference type="GO" id="GO:0016887">
    <property type="term" value="F:ATP hydrolysis activity"/>
    <property type="evidence" value="ECO:0007669"/>
    <property type="project" value="InterPro"/>
</dbReference>
<dbReference type="InterPro" id="IPR003439">
    <property type="entry name" value="ABC_transporter-like_ATP-bd"/>
</dbReference>
<dbReference type="PANTHER" id="PTHR42855:SF1">
    <property type="entry name" value="ABC TRANSPORTER DOMAIN-CONTAINING PROTEIN"/>
    <property type="match status" value="1"/>
</dbReference>
<dbReference type="GO" id="GO:0005524">
    <property type="term" value="F:ATP binding"/>
    <property type="evidence" value="ECO:0007669"/>
    <property type="project" value="InterPro"/>
</dbReference>
<dbReference type="EMBL" id="UINC01229753">
    <property type="protein sequence ID" value="SVE61589.1"/>
    <property type="molecule type" value="Genomic_DNA"/>
</dbReference>
<dbReference type="InterPro" id="IPR027417">
    <property type="entry name" value="P-loop_NTPase"/>
</dbReference>
<proteinExistence type="predicted"/>
<dbReference type="InterPro" id="IPR051309">
    <property type="entry name" value="ABCF_ATPase"/>
</dbReference>
<feature type="non-terminal residue" evidence="2">
    <location>
        <position position="187"/>
    </location>
</feature>
<sequence>MIKLNNLSLDFAGNVIFRNISLQINKSDRIGLIGNNGSGKTTFLNLLSKINIPTDGTISKDNNLKIAHLPQELSFNSNVRLKEFVVGLNSEIIELDKRIDKINNMLSKVESEKKQFKLLDELEEIQYKKDKINILKLEINAEKIMKGLGFEDTDFIKNINNFSGGWKMRAELSRLLVLKPEILLLDE</sequence>
<protein>
    <recommendedName>
        <fullName evidence="1">ABC transporter domain-containing protein</fullName>
    </recommendedName>
</protein>
<evidence type="ECO:0000313" key="2">
    <source>
        <dbReference type="EMBL" id="SVE61589.1"/>
    </source>
</evidence>